<feature type="domain" description="MotA/TolQ/ExbB proton channel" evidence="8">
    <location>
        <begin position="91"/>
        <end position="196"/>
    </location>
</feature>
<name>A0AA86MJ33_9BURK</name>
<evidence type="ECO:0000313" key="9">
    <source>
        <dbReference type="EMBL" id="BET26997.1"/>
    </source>
</evidence>
<dbReference type="PANTHER" id="PTHR30625:SF3">
    <property type="entry name" value="TOL-PAL SYSTEM PROTEIN TOLQ"/>
    <property type="match status" value="1"/>
</dbReference>
<evidence type="ECO:0000256" key="5">
    <source>
        <dbReference type="ARBA" id="ARBA00023136"/>
    </source>
</evidence>
<evidence type="ECO:0000256" key="6">
    <source>
        <dbReference type="RuleBase" id="RU004057"/>
    </source>
</evidence>
<keyword evidence="3 7" id="KW-0812">Transmembrane</keyword>
<keyword evidence="5 7" id="KW-0472">Membrane</keyword>
<keyword evidence="6" id="KW-0653">Protein transport</keyword>
<feature type="transmembrane region" description="Helical" evidence="7">
    <location>
        <begin position="123"/>
        <end position="146"/>
    </location>
</feature>
<proteinExistence type="inferred from homology"/>
<dbReference type="AlphaFoldDB" id="A0AA86MJ33"/>
<dbReference type="KEGG" id="lto:RGQ30_24980"/>
<sequence length="241" mass="25864">MSLLSNPVVAQLAVEGTLWSLGLFSIATWALIALKGTQLYRSRAQDRRFKKAFWASASLDSARQISGHSGPVARVASAAFLALSEADKQHHKDLQHTGTRQELLERYLRQQIQKERRSQESGLAILASIGSTAPFVGLFGTVWGILDALVRIGSSGSASLDVVAGPIGEALVATGVGIAVAVPAVLGYNFFIRNLKLSTASQDDFATDILNLTQKAAFRIQVLDKSATQNPRFDERTEGAA</sequence>
<evidence type="ECO:0000256" key="4">
    <source>
        <dbReference type="ARBA" id="ARBA00022989"/>
    </source>
</evidence>
<protein>
    <submittedName>
        <fullName evidence="9">MotA/TolQ/ExbB proton channel family protein</fullName>
    </submittedName>
</protein>
<evidence type="ECO:0000256" key="7">
    <source>
        <dbReference type="SAM" id="Phobius"/>
    </source>
</evidence>
<keyword evidence="6" id="KW-0813">Transport</keyword>
<feature type="transmembrane region" description="Helical" evidence="7">
    <location>
        <begin position="12"/>
        <end position="34"/>
    </location>
</feature>
<dbReference type="GO" id="GO:0017038">
    <property type="term" value="P:protein import"/>
    <property type="evidence" value="ECO:0007669"/>
    <property type="project" value="TreeGrafter"/>
</dbReference>
<evidence type="ECO:0000313" key="10">
    <source>
        <dbReference type="Proteomes" id="UP001329151"/>
    </source>
</evidence>
<dbReference type="InterPro" id="IPR002898">
    <property type="entry name" value="MotA_ExbB_proton_chnl"/>
</dbReference>
<keyword evidence="2" id="KW-1003">Cell membrane</keyword>
<reference evidence="9 10" key="1">
    <citation type="submission" date="2023-10" db="EMBL/GenBank/DDBJ databases">
        <title>Complete Genome Sequence of Limnobacter thiooxidans CS-K2T, Isolated from freshwater lake sediments in Bavaria, Germany.</title>
        <authorList>
            <person name="Naruki M."/>
            <person name="Watanabe A."/>
            <person name="Warashina T."/>
            <person name="Morita T."/>
            <person name="Arakawa K."/>
        </authorList>
    </citation>
    <scope>NUCLEOTIDE SEQUENCE [LARGE SCALE GENOMIC DNA]</scope>
    <source>
        <strain evidence="9 10">CS-K2</strain>
    </source>
</reference>
<dbReference type="Proteomes" id="UP001329151">
    <property type="component" value="Chromosome"/>
</dbReference>
<dbReference type="RefSeq" id="WP_130557880.1">
    <property type="nucleotide sequence ID" value="NZ_AP028947.1"/>
</dbReference>
<comment type="similarity">
    <text evidence="6">Belongs to the exbB/tolQ family.</text>
</comment>
<accession>A0AA86MJ33</accession>
<gene>
    <name evidence="9" type="ORF">RGQ30_24980</name>
</gene>
<dbReference type="EMBL" id="AP028947">
    <property type="protein sequence ID" value="BET26997.1"/>
    <property type="molecule type" value="Genomic_DNA"/>
</dbReference>
<dbReference type="Pfam" id="PF01618">
    <property type="entry name" value="MotA_ExbB"/>
    <property type="match status" value="1"/>
</dbReference>
<evidence type="ECO:0000256" key="1">
    <source>
        <dbReference type="ARBA" id="ARBA00004651"/>
    </source>
</evidence>
<dbReference type="InterPro" id="IPR050790">
    <property type="entry name" value="ExbB/TolQ_transport"/>
</dbReference>
<feature type="transmembrane region" description="Helical" evidence="7">
    <location>
        <begin position="166"/>
        <end position="191"/>
    </location>
</feature>
<evidence type="ECO:0000259" key="8">
    <source>
        <dbReference type="Pfam" id="PF01618"/>
    </source>
</evidence>
<organism evidence="9 10">
    <name type="scientific">Limnobacter thiooxidans</name>
    <dbReference type="NCBI Taxonomy" id="131080"/>
    <lineage>
        <taxon>Bacteria</taxon>
        <taxon>Pseudomonadati</taxon>
        <taxon>Pseudomonadota</taxon>
        <taxon>Betaproteobacteria</taxon>
        <taxon>Burkholderiales</taxon>
        <taxon>Burkholderiaceae</taxon>
        <taxon>Limnobacter</taxon>
    </lineage>
</organism>
<keyword evidence="4 7" id="KW-1133">Transmembrane helix</keyword>
<comment type="subcellular location">
    <subcellularLocation>
        <location evidence="1">Cell membrane</location>
        <topology evidence="1">Multi-pass membrane protein</topology>
    </subcellularLocation>
    <subcellularLocation>
        <location evidence="6">Membrane</location>
        <topology evidence="6">Multi-pass membrane protein</topology>
    </subcellularLocation>
</comment>
<dbReference type="PANTHER" id="PTHR30625">
    <property type="entry name" value="PROTEIN TOLQ"/>
    <property type="match status" value="1"/>
</dbReference>
<evidence type="ECO:0000256" key="2">
    <source>
        <dbReference type="ARBA" id="ARBA00022475"/>
    </source>
</evidence>
<keyword evidence="10" id="KW-1185">Reference proteome</keyword>
<dbReference type="GO" id="GO:0005886">
    <property type="term" value="C:plasma membrane"/>
    <property type="evidence" value="ECO:0007669"/>
    <property type="project" value="UniProtKB-SubCell"/>
</dbReference>
<evidence type="ECO:0000256" key="3">
    <source>
        <dbReference type="ARBA" id="ARBA00022692"/>
    </source>
</evidence>